<dbReference type="Proteomes" id="UP000291116">
    <property type="component" value="Unassembled WGS sequence"/>
</dbReference>
<evidence type="ECO:0000313" key="4">
    <source>
        <dbReference type="EMBL" id="VEU42695.1"/>
    </source>
</evidence>
<keyword evidence="2" id="KW-0812">Transmembrane</keyword>
<keyword evidence="5" id="KW-1185">Reference proteome</keyword>
<feature type="signal peptide" evidence="3">
    <location>
        <begin position="1"/>
        <end position="26"/>
    </location>
</feature>
<dbReference type="AlphaFoldDB" id="A0A448ZL08"/>
<reference evidence="4 5" key="1">
    <citation type="submission" date="2019-01" db="EMBL/GenBank/DDBJ databases">
        <authorList>
            <person name="Ferrante I. M."/>
        </authorList>
    </citation>
    <scope>NUCLEOTIDE SEQUENCE [LARGE SCALE GENOMIC DNA]</scope>
    <source>
        <strain evidence="4 5">B856</strain>
    </source>
</reference>
<proteinExistence type="predicted"/>
<keyword evidence="3" id="KW-0732">Signal</keyword>
<evidence type="ECO:0000256" key="3">
    <source>
        <dbReference type="SAM" id="SignalP"/>
    </source>
</evidence>
<feature type="chain" id="PRO_5019003446" description="SEA domain-containing protein" evidence="3">
    <location>
        <begin position="27"/>
        <end position="476"/>
    </location>
</feature>
<protein>
    <recommendedName>
        <fullName evidence="6">SEA domain-containing protein</fullName>
    </recommendedName>
</protein>
<feature type="transmembrane region" description="Helical" evidence="2">
    <location>
        <begin position="200"/>
        <end position="223"/>
    </location>
</feature>
<sequence>MILSRRCCCAQSIVFLLVALVSRAFGAVEIPLGAIILQLRSAVDTDAAELNERVEAITTNYLNQYFKAYYARTEPDDDEYFEKAVISANSFGVHGVEGSYITTLEIEGTLSFTSDEVPTSFFIETLLRNAFKGQNEKLFLDQLLKEDEDFLQNLTYLIIDINKTKVAESSVEDGAPSGDSSSSGVEASRANERRVLNEKWIIALLCVTSLIVALMILACYFYLRRRYTKPIAAKKTKKKADSDNEEPMKVIKLPLKKKQSSSTDDNVGGNLLMSPTSAGTTPTSAGSLSDHMDHPPPSPIQSLTSHCSSMFTNGDNMSRFAIRKANNDVSKFSLDMPSIDLGTWRGGRVDPPEFGSDISAIVTRKDLSLIAEEKSDIESGVDTENNSRSRRKGFLGSRYSSQSSRGEISLRQAQSRSSYRSETYFYNCRNVPNDDTDSDCPLDTSAGDVICDLKNLSIQIERERNSRRSRHSTTHQ</sequence>
<gene>
    <name evidence="4" type="ORF">PSNMU_V1.4_AUG-EV-PASAV3_0096760</name>
</gene>
<accession>A0A448ZL08</accession>
<evidence type="ECO:0008006" key="6">
    <source>
        <dbReference type="Google" id="ProtNLM"/>
    </source>
</evidence>
<dbReference type="EMBL" id="CAACVS010000469">
    <property type="protein sequence ID" value="VEU42695.1"/>
    <property type="molecule type" value="Genomic_DNA"/>
</dbReference>
<organism evidence="4 5">
    <name type="scientific">Pseudo-nitzschia multistriata</name>
    <dbReference type="NCBI Taxonomy" id="183589"/>
    <lineage>
        <taxon>Eukaryota</taxon>
        <taxon>Sar</taxon>
        <taxon>Stramenopiles</taxon>
        <taxon>Ochrophyta</taxon>
        <taxon>Bacillariophyta</taxon>
        <taxon>Bacillariophyceae</taxon>
        <taxon>Bacillariophycidae</taxon>
        <taxon>Bacillariales</taxon>
        <taxon>Bacillariaceae</taxon>
        <taxon>Pseudo-nitzschia</taxon>
    </lineage>
</organism>
<keyword evidence="2" id="KW-1133">Transmembrane helix</keyword>
<dbReference type="OrthoDB" id="47717at2759"/>
<name>A0A448ZL08_9STRA</name>
<evidence type="ECO:0000256" key="2">
    <source>
        <dbReference type="SAM" id="Phobius"/>
    </source>
</evidence>
<feature type="compositionally biased region" description="Low complexity" evidence="1">
    <location>
        <begin position="274"/>
        <end position="287"/>
    </location>
</feature>
<keyword evidence="2" id="KW-0472">Membrane</keyword>
<evidence type="ECO:0000256" key="1">
    <source>
        <dbReference type="SAM" id="MobiDB-lite"/>
    </source>
</evidence>
<evidence type="ECO:0000313" key="5">
    <source>
        <dbReference type="Proteomes" id="UP000291116"/>
    </source>
</evidence>
<feature type="region of interest" description="Disordered" evidence="1">
    <location>
        <begin position="377"/>
        <end position="400"/>
    </location>
</feature>
<feature type="region of interest" description="Disordered" evidence="1">
    <location>
        <begin position="255"/>
        <end position="294"/>
    </location>
</feature>